<evidence type="ECO:0000256" key="3">
    <source>
        <dbReference type="ARBA" id="ARBA00023015"/>
    </source>
</evidence>
<evidence type="ECO:0000256" key="1">
    <source>
        <dbReference type="ARBA" id="ARBA00005384"/>
    </source>
</evidence>
<feature type="domain" description="HTH gntR-type" evidence="7">
    <location>
        <begin position="22"/>
        <end position="90"/>
    </location>
</feature>
<keyword evidence="4 8" id="KW-0238">DNA-binding</keyword>
<dbReference type="CDD" id="cd00609">
    <property type="entry name" value="AAT_like"/>
    <property type="match status" value="1"/>
</dbReference>
<dbReference type="Gene3D" id="3.40.640.10">
    <property type="entry name" value="Type I PLP-dependent aspartate aminotransferase-like (Major domain)"/>
    <property type="match status" value="1"/>
</dbReference>
<dbReference type="GO" id="GO:0030170">
    <property type="term" value="F:pyridoxal phosphate binding"/>
    <property type="evidence" value="ECO:0007669"/>
    <property type="project" value="InterPro"/>
</dbReference>
<proteinExistence type="inferred from homology"/>
<dbReference type="PROSITE" id="PS50949">
    <property type="entry name" value="HTH_GNTR"/>
    <property type="match status" value="1"/>
</dbReference>
<dbReference type="GO" id="GO:0003700">
    <property type="term" value="F:DNA-binding transcription factor activity"/>
    <property type="evidence" value="ECO:0007669"/>
    <property type="project" value="InterPro"/>
</dbReference>
<evidence type="ECO:0000313" key="9">
    <source>
        <dbReference type="Proteomes" id="UP000295357"/>
    </source>
</evidence>
<accession>A0A4R6NA82</accession>
<comment type="caution">
    <text evidence="8">The sequence shown here is derived from an EMBL/GenBank/DDBJ whole genome shotgun (WGS) entry which is preliminary data.</text>
</comment>
<dbReference type="InterPro" id="IPR036390">
    <property type="entry name" value="WH_DNA-bd_sf"/>
</dbReference>
<dbReference type="RefSeq" id="WP_133601568.1">
    <property type="nucleotide sequence ID" value="NZ_JAUFPJ010000005.1"/>
</dbReference>
<evidence type="ECO:0000256" key="5">
    <source>
        <dbReference type="ARBA" id="ARBA00023163"/>
    </source>
</evidence>
<dbReference type="OrthoDB" id="9804020at2"/>
<keyword evidence="2" id="KW-0663">Pyridoxal phosphate</keyword>
<dbReference type="EMBL" id="SNXE01000001">
    <property type="protein sequence ID" value="TDP12616.1"/>
    <property type="molecule type" value="Genomic_DNA"/>
</dbReference>
<dbReference type="InterPro" id="IPR004839">
    <property type="entry name" value="Aminotransferase_I/II_large"/>
</dbReference>
<keyword evidence="3" id="KW-0805">Transcription regulation</keyword>
<dbReference type="Pfam" id="PF00392">
    <property type="entry name" value="GntR"/>
    <property type="match status" value="1"/>
</dbReference>
<feature type="region of interest" description="Disordered" evidence="6">
    <location>
        <begin position="1"/>
        <end position="21"/>
    </location>
</feature>
<dbReference type="InterPro" id="IPR051446">
    <property type="entry name" value="HTH_trans_reg/aminotransferase"/>
</dbReference>
<keyword evidence="9" id="KW-1185">Reference proteome</keyword>
<evidence type="ECO:0000256" key="2">
    <source>
        <dbReference type="ARBA" id="ARBA00022898"/>
    </source>
</evidence>
<dbReference type="Proteomes" id="UP000295357">
    <property type="component" value="Unassembled WGS sequence"/>
</dbReference>
<dbReference type="PANTHER" id="PTHR46577">
    <property type="entry name" value="HTH-TYPE TRANSCRIPTIONAL REGULATORY PROTEIN GABR"/>
    <property type="match status" value="1"/>
</dbReference>
<organism evidence="8 9">
    <name type="scientific">Roseateles asaccharophilus</name>
    <dbReference type="NCBI Taxonomy" id="582607"/>
    <lineage>
        <taxon>Bacteria</taxon>
        <taxon>Pseudomonadati</taxon>
        <taxon>Pseudomonadota</taxon>
        <taxon>Betaproteobacteria</taxon>
        <taxon>Burkholderiales</taxon>
        <taxon>Sphaerotilaceae</taxon>
        <taxon>Roseateles</taxon>
    </lineage>
</organism>
<keyword evidence="5" id="KW-0804">Transcription</keyword>
<dbReference type="Pfam" id="PF00155">
    <property type="entry name" value="Aminotran_1_2"/>
    <property type="match status" value="1"/>
</dbReference>
<name>A0A4R6NA82_9BURK</name>
<dbReference type="PANTHER" id="PTHR46577:SF2">
    <property type="entry name" value="TRANSCRIPTIONAL REGULATORY PROTEIN"/>
    <property type="match status" value="1"/>
</dbReference>
<dbReference type="InterPro" id="IPR000524">
    <property type="entry name" value="Tscrpt_reg_HTH_GntR"/>
</dbReference>
<dbReference type="InterPro" id="IPR015421">
    <property type="entry name" value="PyrdxlP-dep_Trfase_major"/>
</dbReference>
<sequence length="489" mass="53302">MKTSTSTAAGPQGTALSRGSSVPLAQQLAQRYAERIRQSLLLPGARLPSVRECAQRHGVSPHTVVAAYDQLLAQGLLEARKQRGFFVRDGAAPAAPLATRGTRTPRAGGQAEKPLDASSLIRSMFQADPSSAPGLGTLPSEWLDQAMLQTTMRRVVAQSSDEDSLLLLQYGEPAGDERLRRALTRRLDDVGIVCSPGQILSTVGATHALDLITRNLLKPGDAVLVDEPGWAIEFARLTQAGMRLLPVPRGAEGPDLDVMARLVEQHGPRAYVTVSVLHNPTGNTLSLGAAHRILQLAEAGDFFIVEDDTYAFLAPNHLPRLSALDGLRRSIYVSGFSKILTPAFRVGYVAASPERINRLTEAKMLQTLTSSPLLERAVALCLEQGQLRRHAERVQDRLAAARQRVVRMALEAGCQFMAPPQGLFGWVDTGVDTERLAQRMLDAGWHISPGLMFSATRQPGTLMRLNFATAQDARFWRQLQRERDALQRA</sequence>
<dbReference type="AlphaFoldDB" id="A0A4R6NA82"/>
<dbReference type="SUPFAM" id="SSF53383">
    <property type="entry name" value="PLP-dependent transferases"/>
    <property type="match status" value="1"/>
</dbReference>
<dbReference type="GO" id="GO:0003677">
    <property type="term" value="F:DNA binding"/>
    <property type="evidence" value="ECO:0007669"/>
    <property type="project" value="UniProtKB-KW"/>
</dbReference>
<evidence type="ECO:0000259" key="7">
    <source>
        <dbReference type="PROSITE" id="PS50949"/>
    </source>
</evidence>
<evidence type="ECO:0000256" key="6">
    <source>
        <dbReference type="SAM" id="MobiDB-lite"/>
    </source>
</evidence>
<dbReference type="CDD" id="cd07377">
    <property type="entry name" value="WHTH_GntR"/>
    <property type="match status" value="1"/>
</dbReference>
<reference evidence="8 9" key="1">
    <citation type="submission" date="2019-03" db="EMBL/GenBank/DDBJ databases">
        <title>Genomic Encyclopedia of Type Strains, Phase IV (KMG-IV): sequencing the most valuable type-strain genomes for metagenomic binning, comparative biology and taxonomic classification.</title>
        <authorList>
            <person name="Goeker M."/>
        </authorList>
    </citation>
    <scope>NUCLEOTIDE SEQUENCE [LARGE SCALE GENOMIC DNA]</scope>
    <source>
        <strain evidence="8 9">DSM 25082</strain>
    </source>
</reference>
<dbReference type="SMART" id="SM00345">
    <property type="entry name" value="HTH_GNTR"/>
    <property type="match status" value="1"/>
</dbReference>
<dbReference type="InterPro" id="IPR036388">
    <property type="entry name" value="WH-like_DNA-bd_sf"/>
</dbReference>
<comment type="similarity">
    <text evidence="1">In the C-terminal section; belongs to the class-I pyridoxal-phosphate-dependent aminotransferase family.</text>
</comment>
<dbReference type="InterPro" id="IPR015424">
    <property type="entry name" value="PyrdxlP-dep_Trfase"/>
</dbReference>
<gene>
    <name evidence="8" type="ORF">DFR39_10188</name>
</gene>
<dbReference type="Gene3D" id="1.10.10.10">
    <property type="entry name" value="Winged helix-like DNA-binding domain superfamily/Winged helix DNA-binding domain"/>
    <property type="match status" value="1"/>
</dbReference>
<evidence type="ECO:0000256" key="4">
    <source>
        <dbReference type="ARBA" id="ARBA00023125"/>
    </source>
</evidence>
<evidence type="ECO:0000313" key="8">
    <source>
        <dbReference type="EMBL" id="TDP12616.1"/>
    </source>
</evidence>
<protein>
    <submittedName>
        <fullName evidence="8">DNA-binding transcriptional MocR family regulator</fullName>
    </submittedName>
</protein>
<dbReference type="SUPFAM" id="SSF46785">
    <property type="entry name" value="Winged helix' DNA-binding domain"/>
    <property type="match status" value="1"/>
</dbReference>